<evidence type="ECO:0000313" key="1">
    <source>
        <dbReference type="EMBL" id="NVF13889.1"/>
    </source>
</evidence>
<accession>A0A7Y6V828</accession>
<dbReference type="RefSeq" id="WP_176302951.1">
    <property type="nucleotide sequence ID" value="NZ_JABWCV010000006.1"/>
</dbReference>
<reference evidence="1 2" key="1">
    <citation type="submission" date="2020-06" db="EMBL/GenBank/DDBJ databases">
        <title>Halomonas sp. QX-1 draft genome sequence.</title>
        <authorList>
            <person name="Qiu X."/>
        </authorList>
    </citation>
    <scope>NUCLEOTIDE SEQUENCE [LARGE SCALE GENOMIC DNA]</scope>
    <source>
        <strain evidence="1 2">QX-1</strain>
    </source>
</reference>
<comment type="caution">
    <text evidence="1">The sequence shown here is derived from an EMBL/GenBank/DDBJ whole genome shotgun (WGS) entry which is preliminary data.</text>
</comment>
<dbReference type="InterPro" id="IPR022050">
    <property type="entry name" value="T_hemolysin"/>
</dbReference>
<sequence length="213" mass="24101">MARLRSLPTALATLDWHEALNWQEKAMLQQLIQQRFAQQHSAYIQHFLPRLFGLWQAGQPQAAVGLRLASSGPLFLERYLDGKAEQVINHGFQQSLARRDIAEIGNLASLRPGLQRQLFIYLAHQLAAEGIAWLLFTATPEVANGLRRLGLEPQPITPADPNRLGEESHLWGRYYQHRPWVMAGDLRSAMHTLQAQSAFTETDSEEVLHARLA</sequence>
<dbReference type="EMBL" id="JABWCV010000006">
    <property type="protein sequence ID" value="NVF13889.1"/>
    <property type="molecule type" value="Genomic_DNA"/>
</dbReference>
<gene>
    <name evidence="1" type="ORF">HUO07_06860</name>
</gene>
<keyword evidence="2" id="KW-1185">Reference proteome</keyword>
<evidence type="ECO:0000313" key="2">
    <source>
        <dbReference type="Proteomes" id="UP000589984"/>
    </source>
</evidence>
<proteinExistence type="predicted"/>
<dbReference type="Pfam" id="PF12261">
    <property type="entry name" value="T_hemolysin"/>
    <property type="match status" value="1"/>
</dbReference>
<protein>
    <submittedName>
        <fullName evidence="1">Thermostable hemolysin</fullName>
    </submittedName>
</protein>
<dbReference type="AlphaFoldDB" id="A0A7Y6V828"/>
<organism evidence="1 2">
    <name type="scientific">Vreelandella maris</name>
    <dbReference type="NCBI Taxonomy" id="2729617"/>
    <lineage>
        <taxon>Bacteria</taxon>
        <taxon>Pseudomonadati</taxon>
        <taxon>Pseudomonadota</taxon>
        <taxon>Gammaproteobacteria</taxon>
        <taxon>Oceanospirillales</taxon>
        <taxon>Halomonadaceae</taxon>
        <taxon>Vreelandella</taxon>
    </lineage>
</organism>
<dbReference type="Proteomes" id="UP000589984">
    <property type="component" value="Unassembled WGS sequence"/>
</dbReference>
<name>A0A7Y6V828_9GAMM</name>